<evidence type="ECO:0000256" key="3">
    <source>
        <dbReference type="ARBA" id="ARBA00023163"/>
    </source>
</evidence>
<dbReference type="Pfam" id="PF12802">
    <property type="entry name" value="MarR_2"/>
    <property type="match status" value="1"/>
</dbReference>
<comment type="caution">
    <text evidence="6">The sequence shown here is derived from an EMBL/GenBank/DDBJ whole genome shotgun (WGS) entry which is preliminary data.</text>
</comment>
<dbReference type="Gene3D" id="1.10.10.10">
    <property type="entry name" value="Winged helix-like DNA-binding domain superfamily/Winged helix DNA-binding domain"/>
    <property type="match status" value="1"/>
</dbReference>
<reference evidence="7" key="1">
    <citation type="submission" date="2023-08" db="EMBL/GenBank/DDBJ databases">
        <title>Rhodospirillaceae gen. nov., a novel taxon isolated from the Yangtze River Yuezi River estuary sludge.</title>
        <authorList>
            <person name="Ruan L."/>
        </authorList>
    </citation>
    <scope>NUCLEOTIDE SEQUENCE [LARGE SCALE GENOMIC DNA]</scope>
    <source>
        <strain evidence="7">R-7</strain>
    </source>
</reference>
<name>A0ABU0YU21_9PROT</name>
<evidence type="ECO:0000259" key="5">
    <source>
        <dbReference type="PROSITE" id="PS50995"/>
    </source>
</evidence>
<dbReference type="InterPro" id="IPR039422">
    <property type="entry name" value="MarR/SlyA-like"/>
</dbReference>
<sequence length="162" mass="17925">MLQITFGFLLHDTARLMRRDFERRSKGTGLTRAQWAVLAYVARNEGSSQAALADMLDIEPITLVRLLDKLEAAGLVERRPDPTDRRVRRLHLTEATGPLLVQLQDLAAEARESALAGLTDAERQQLTDLLMKVRANLSGRELGGKPSDNDDSTPSVRTANHA</sequence>
<dbReference type="InterPro" id="IPR000835">
    <property type="entry name" value="HTH_MarR-typ"/>
</dbReference>
<dbReference type="InterPro" id="IPR036388">
    <property type="entry name" value="WH-like_DNA-bd_sf"/>
</dbReference>
<feature type="compositionally biased region" description="Polar residues" evidence="4">
    <location>
        <begin position="152"/>
        <end position="162"/>
    </location>
</feature>
<evidence type="ECO:0000256" key="4">
    <source>
        <dbReference type="SAM" id="MobiDB-lite"/>
    </source>
</evidence>
<dbReference type="PROSITE" id="PS50995">
    <property type="entry name" value="HTH_MARR_2"/>
    <property type="match status" value="1"/>
</dbReference>
<keyword evidence="3" id="KW-0804">Transcription</keyword>
<evidence type="ECO:0000313" key="6">
    <source>
        <dbReference type="EMBL" id="MDQ7251211.1"/>
    </source>
</evidence>
<keyword evidence="2" id="KW-0238">DNA-binding</keyword>
<organism evidence="6 7">
    <name type="scientific">Dongia sedimenti</name>
    <dbReference type="NCBI Taxonomy" id="3064282"/>
    <lineage>
        <taxon>Bacteria</taxon>
        <taxon>Pseudomonadati</taxon>
        <taxon>Pseudomonadota</taxon>
        <taxon>Alphaproteobacteria</taxon>
        <taxon>Rhodospirillales</taxon>
        <taxon>Dongiaceae</taxon>
        <taxon>Dongia</taxon>
    </lineage>
</organism>
<dbReference type="PANTHER" id="PTHR33164:SF64">
    <property type="entry name" value="TRANSCRIPTIONAL REGULATOR SLYA"/>
    <property type="match status" value="1"/>
</dbReference>
<accession>A0ABU0YU21</accession>
<dbReference type="SUPFAM" id="SSF46785">
    <property type="entry name" value="Winged helix' DNA-binding domain"/>
    <property type="match status" value="1"/>
</dbReference>
<feature type="domain" description="HTH marR-type" evidence="5">
    <location>
        <begin position="3"/>
        <end position="135"/>
    </location>
</feature>
<evidence type="ECO:0000256" key="1">
    <source>
        <dbReference type="ARBA" id="ARBA00023015"/>
    </source>
</evidence>
<keyword evidence="1" id="KW-0805">Transcription regulation</keyword>
<dbReference type="SMART" id="SM00347">
    <property type="entry name" value="HTH_MARR"/>
    <property type="match status" value="1"/>
</dbReference>
<dbReference type="EMBL" id="JAUYVI010000009">
    <property type="protein sequence ID" value="MDQ7251211.1"/>
    <property type="molecule type" value="Genomic_DNA"/>
</dbReference>
<feature type="region of interest" description="Disordered" evidence="4">
    <location>
        <begin position="138"/>
        <end position="162"/>
    </location>
</feature>
<keyword evidence="7" id="KW-1185">Reference proteome</keyword>
<dbReference type="RefSeq" id="WP_379961352.1">
    <property type="nucleotide sequence ID" value="NZ_JAUYVI010000009.1"/>
</dbReference>
<dbReference type="InterPro" id="IPR036390">
    <property type="entry name" value="WH_DNA-bd_sf"/>
</dbReference>
<gene>
    <name evidence="6" type="ORF">Q8A70_26220</name>
</gene>
<protein>
    <submittedName>
        <fullName evidence="6">MarR family transcriptional regulator</fullName>
    </submittedName>
</protein>
<dbReference type="Proteomes" id="UP001230156">
    <property type="component" value="Unassembled WGS sequence"/>
</dbReference>
<evidence type="ECO:0000256" key="2">
    <source>
        <dbReference type="ARBA" id="ARBA00023125"/>
    </source>
</evidence>
<dbReference type="PANTHER" id="PTHR33164">
    <property type="entry name" value="TRANSCRIPTIONAL REGULATOR, MARR FAMILY"/>
    <property type="match status" value="1"/>
</dbReference>
<evidence type="ECO:0000313" key="7">
    <source>
        <dbReference type="Proteomes" id="UP001230156"/>
    </source>
</evidence>
<proteinExistence type="predicted"/>
<dbReference type="PRINTS" id="PR00598">
    <property type="entry name" value="HTHMARR"/>
</dbReference>